<evidence type="ECO:0008006" key="3">
    <source>
        <dbReference type="Google" id="ProtNLM"/>
    </source>
</evidence>
<gene>
    <name evidence="1" type="ORF">DCAF_LOCUS18308</name>
</gene>
<name>A0AAV1S6V6_9ROSI</name>
<comment type="caution">
    <text evidence="1">The sequence shown here is derived from an EMBL/GenBank/DDBJ whole genome shotgun (WGS) entry which is preliminary data.</text>
</comment>
<dbReference type="EMBL" id="CAWUPB010001168">
    <property type="protein sequence ID" value="CAK7345584.1"/>
    <property type="molecule type" value="Genomic_DNA"/>
</dbReference>
<sequence>MISKRIYLLSFPSLMDGVDFDAVAIMELSVEAENMGKGAVDSQDVLPNKKCNATMGRCSADCDEDCCEGKCLQHYHGTGYCDGSLGPASTLCQCSYDC</sequence>
<evidence type="ECO:0000313" key="2">
    <source>
        <dbReference type="Proteomes" id="UP001314170"/>
    </source>
</evidence>
<organism evidence="1 2">
    <name type="scientific">Dovyalis caffra</name>
    <dbReference type="NCBI Taxonomy" id="77055"/>
    <lineage>
        <taxon>Eukaryota</taxon>
        <taxon>Viridiplantae</taxon>
        <taxon>Streptophyta</taxon>
        <taxon>Embryophyta</taxon>
        <taxon>Tracheophyta</taxon>
        <taxon>Spermatophyta</taxon>
        <taxon>Magnoliopsida</taxon>
        <taxon>eudicotyledons</taxon>
        <taxon>Gunneridae</taxon>
        <taxon>Pentapetalae</taxon>
        <taxon>rosids</taxon>
        <taxon>fabids</taxon>
        <taxon>Malpighiales</taxon>
        <taxon>Salicaceae</taxon>
        <taxon>Flacourtieae</taxon>
        <taxon>Dovyalis</taxon>
    </lineage>
</organism>
<accession>A0AAV1S6V6</accession>
<protein>
    <recommendedName>
        <fullName evidence="3">Defensin-like protein</fullName>
    </recommendedName>
</protein>
<keyword evidence="2" id="KW-1185">Reference proteome</keyword>
<evidence type="ECO:0000313" key="1">
    <source>
        <dbReference type="EMBL" id="CAK7345584.1"/>
    </source>
</evidence>
<proteinExistence type="predicted"/>
<reference evidence="1 2" key="1">
    <citation type="submission" date="2024-01" db="EMBL/GenBank/DDBJ databases">
        <authorList>
            <person name="Waweru B."/>
        </authorList>
    </citation>
    <scope>NUCLEOTIDE SEQUENCE [LARGE SCALE GENOMIC DNA]</scope>
</reference>
<dbReference type="AlphaFoldDB" id="A0AAV1S6V6"/>
<dbReference type="Proteomes" id="UP001314170">
    <property type="component" value="Unassembled WGS sequence"/>
</dbReference>